<dbReference type="EMBL" id="CM001223">
    <property type="protein sequence ID" value="KEH24107.1"/>
    <property type="molecule type" value="Genomic_DNA"/>
</dbReference>
<dbReference type="GO" id="GO:0008721">
    <property type="term" value="F:D-serine ammonia-lyase activity"/>
    <property type="evidence" value="ECO:0000318"/>
    <property type="project" value="GO_Central"/>
</dbReference>
<dbReference type="GO" id="GO:0070179">
    <property type="term" value="P:D-serine biosynthetic process"/>
    <property type="evidence" value="ECO:0000318"/>
    <property type="project" value="GO_Central"/>
</dbReference>
<evidence type="ECO:0000256" key="4">
    <source>
        <dbReference type="ARBA" id="ARBA00001946"/>
    </source>
</evidence>
<dbReference type="Proteomes" id="UP000002051">
    <property type="component" value="Unassembled WGS sequence"/>
</dbReference>
<evidence type="ECO:0000256" key="5">
    <source>
        <dbReference type="ARBA" id="ARBA00010869"/>
    </source>
</evidence>
<dbReference type="Pfam" id="PF00291">
    <property type="entry name" value="PALP"/>
    <property type="match status" value="1"/>
</dbReference>
<protein>
    <recommendedName>
        <fullName evidence="11">Serine racemase</fullName>
        <ecNumber evidence="9">4.3.1.18</ecNumber>
        <ecNumber evidence="10">5.1.1.18</ecNumber>
    </recommendedName>
    <alternativeName>
        <fullName evidence="12">D-serine dehydratase</fullName>
    </alternativeName>
</protein>
<name>A0A072U305_MEDTR</name>
<evidence type="ECO:0000256" key="3">
    <source>
        <dbReference type="ARBA" id="ARBA00001936"/>
    </source>
</evidence>
<dbReference type="GO" id="GO:0000287">
    <property type="term" value="F:magnesium ion binding"/>
    <property type="evidence" value="ECO:0000318"/>
    <property type="project" value="GO_Central"/>
</dbReference>
<dbReference type="PROSITE" id="PS00165">
    <property type="entry name" value="DEHYDRATASE_SER_THR"/>
    <property type="match status" value="1"/>
</dbReference>
<comment type="cofactor">
    <cofactor evidence="2">
        <name>pyridoxal 5'-phosphate</name>
        <dbReference type="ChEBI" id="CHEBI:597326"/>
    </cofactor>
</comment>
<gene>
    <name evidence="16" type="primary">25499379</name>
    <name evidence="14" type="ordered locus">MTR_7g103510</name>
    <name evidence="15" type="ORF">MtrunA17_Chr7g0265651</name>
</gene>
<dbReference type="Gene3D" id="3.40.50.1100">
    <property type="match status" value="2"/>
</dbReference>
<dbReference type="InterPro" id="IPR036052">
    <property type="entry name" value="TrpB-like_PALP_sf"/>
</dbReference>
<comment type="cofactor">
    <cofactor evidence="4">
        <name>Mg(2+)</name>
        <dbReference type="ChEBI" id="CHEBI:18420"/>
    </cofactor>
</comment>
<reference evidence="16" key="3">
    <citation type="submission" date="2015-04" db="UniProtKB">
        <authorList>
            <consortium name="EnsemblPlants"/>
        </authorList>
    </citation>
    <scope>IDENTIFICATION</scope>
    <source>
        <strain evidence="16">cv. Jemalong A17</strain>
    </source>
</reference>
<dbReference type="Proteomes" id="UP000265566">
    <property type="component" value="Chromosome 7"/>
</dbReference>
<evidence type="ECO:0000256" key="10">
    <source>
        <dbReference type="ARBA" id="ARBA00066592"/>
    </source>
</evidence>
<feature type="domain" description="Tryptophan synthase beta chain-like PALP" evidence="13">
    <location>
        <begin position="21"/>
        <end position="313"/>
    </location>
</feature>
<dbReference type="InterPro" id="IPR000634">
    <property type="entry name" value="Ser/Thr_deHydtase_PyrdxlP-BS"/>
</dbReference>
<dbReference type="FunFam" id="3.40.50.1100:FF:000007">
    <property type="entry name" value="L-threonine dehydratase catabolic TdcB"/>
    <property type="match status" value="1"/>
</dbReference>
<keyword evidence="8 15" id="KW-0456">Lyase</keyword>
<evidence type="ECO:0000256" key="1">
    <source>
        <dbReference type="ARBA" id="ARBA00001913"/>
    </source>
</evidence>
<evidence type="ECO:0000313" key="14">
    <source>
        <dbReference type="EMBL" id="KEH24107.1"/>
    </source>
</evidence>
<evidence type="ECO:0000256" key="6">
    <source>
        <dbReference type="ARBA" id="ARBA00022842"/>
    </source>
</evidence>
<evidence type="ECO:0000256" key="9">
    <source>
        <dbReference type="ARBA" id="ARBA00066349"/>
    </source>
</evidence>
<evidence type="ECO:0000256" key="11">
    <source>
        <dbReference type="ARBA" id="ARBA00070760"/>
    </source>
</evidence>
<comment type="similarity">
    <text evidence="5">Belongs to the serine/threonine dehydratase family.</text>
</comment>
<dbReference type="SUPFAM" id="SSF53686">
    <property type="entry name" value="Tryptophan synthase beta subunit-like PLP-dependent enzymes"/>
    <property type="match status" value="1"/>
</dbReference>
<evidence type="ECO:0000313" key="17">
    <source>
        <dbReference type="Proteomes" id="UP000002051"/>
    </source>
</evidence>
<dbReference type="GO" id="GO:0005524">
    <property type="term" value="F:ATP binding"/>
    <property type="evidence" value="ECO:0000318"/>
    <property type="project" value="GO_Central"/>
</dbReference>
<dbReference type="CDD" id="cd01562">
    <property type="entry name" value="Thr-dehyd"/>
    <property type="match status" value="1"/>
</dbReference>
<evidence type="ECO:0000256" key="2">
    <source>
        <dbReference type="ARBA" id="ARBA00001933"/>
    </source>
</evidence>
<keyword evidence="17" id="KW-1185">Reference proteome</keyword>
<dbReference type="HOGENOM" id="CLU_021152_4_2_1"/>
<organism evidence="14 17">
    <name type="scientific">Medicago truncatula</name>
    <name type="common">Barrel medic</name>
    <name type="synonym">Medicago tribuloides</name>
    <dbReference type="NCBI Taxonomy" id="3880"/>
    <lineage>
        <taxon>Eukaryota</taxon>
        <taxon>Viridiplantae</taxon>
        <taxon>Streptophyta</taxon>
        <taxon>Embryophyta</taxon>
        <taxon>Tracheophyta</taxon>
        <taxon>Spermatophyta</taxon>
        <taxon>Magnoliopsida</taxon>
        <taxon>eudicotyledons</taxon>
        <taxon>Gunneridae</taxon>
        <taxon>Pentapetalae</taxon>
        <taxon>rosids</taxon>
        <taxon>fabids</taxon>
        <taxon>Fabales</taxon>
        <taxon>Fabaceae</taxon>
        <taxon>Papilionoideae</taxon>
        <taxon>50 kb inversion clade</taxon>
        <taxon>NPAAA clade</taxon>
        <taxon>Hologalegina</taxon>
        <taxon>IRL clade</taxon>
        <taxon>Trifolieae</taxon>
        <taxon>Medicago</taxon>
    </lineage>
</organism>
<proteinExistence type="inferred from homology"/>
<dbReference type="InterPro" id="IPR001926">
    <property type="entry name" value="TrpB-like_PALP"/>
</dbReference>
<dbReference type="GO" id="GO:0030378">
    <property type="term" value="F:serine racemase activity"/>
    <property type="evidence" value="ECO:0000318"/>
    <property type="project" value="GO_Central"/>
</dbReference>
<dbReference type="PANTHER" id="PTHR43050:SF1">
    <property type="entry name" value="SERINE RACEMASE"/>
    <property type="match status" value="1"/>
</dbReference>
<evidence type="ECO:0000256" key="7">
    <source>
        <dbReference type="ARBA" id="ARBA00022898"/>
    </source>
</evidence>
<dbReference type="STRING" id="3880.A0A072U305"/>
<dbReference type="EnsemblPlants" id="KEH24107">
    <property type="protein sequence ID" value="KEH24107"/>
    <property type="gene ID" value="MTR_7g103510"/>
</dbReference>
<evidence type="ECO:0000313" key="16">
    <source>
        <dbReference type="EnsemblPlants" id="KEH24107"/>
    </source>
</evidence>
<keyword evidence="7" id="KW-0663">Pyridoxal phosphate</keyword>
<dbReference type="GO" id="GO:0003941">
    <property type="term" value="F:L-serine ammonia-lyase activity"/>
    <property type="evidence" value="ECO:0000318"/>
    <property type="project" value="GO_Central"/>
</dbReference>
<comment type="cofactor">
    <cofactor evidence="1">
        <name>Ca(2+)</name>
        <dbReference type="ChEBI" id="CHEBI:29108"/>
    </cofactor>
</comment>
<dbReference type="KEGG" id="mtr:25499379"/>
<dbReference type="OrthoDB" id="4418812at2759"/>
<evidence type="ECO:0000313" key="15">
    <source>
        <dbReference type="EMBL" id="RHN48612.1"/>
    </source>
</evidence>
<dbReference type="EMBL" id="PSQE01000007">
    <property type="protein sequence ID" value="RHN48612.1"/>
    <property type="molecule type" value="Genomic_DNA"/>
</dbReference>
<sequence>MTMGKYAADISSIKEAHARIKSLIRKTPVLSSNSLNDISRRKLYFKCENFQKSGAFKFRGACNAVFSLTDEDASKGVITHSSGNHAAALALAAKLRGIPAYVVTPKNVPICKLENVKRYDGKVNFSEANIRSRDEVAYILRQETGAIFIPSSNDGRILSGQGTISLELLEQAPQIDTLVVPISGGGMASGVALAAKAINPSIRILAAEPKGADDAAQSKAAGRIITLPEVNTIADGLRACLGNFTWPVVRDLVDDIITVEDSEIVKAMKLCFEILKIVVEPSGAIGLAAVLSKTFQKNDAWKDSKHIGIVISGGNVDMAVLWNYLNKSK</sequence>
<dbReference type="PANTHER" id="PTHR43050">
    <property type="entry name" value="SERINE / THREONINE RACEMASE FAMILY MEMBER"/>
    <property type="match status" value="1"/>
</dbReference>
<reference evidence="14 17" key="1">
    <citation type="journal article" date="2011" name="Nature">
        <title>The Medicago genome provides insight into the evolution of rhizobial symbioses.</title>
        <authorList>
            <person name="Young N.D."/>
            <person name="Debelle F."/>
            <person name="Oldroyd G.E."/>
            <person name="Geurts R."/>
            <person name="Cannon S.B."/>
            <person name="Udvardi M.K."/>
            <person name="Benedito V.A."/>
            <person name="Mayer K.F."/>
            <person name="Gouzy J."/>
            <person name="Schoof H."/>
            <person name="Van de Peer Y."/>
            <person name="Proost S."/>
            <person name="Cook D.R."/>
            <person name="Meyers B.C."/>
            <person name="Spannagl M."/>
            <person name="Cheung F."/>
            <person name="De Mita S."/>
            <person name="Krishnakumar V."/>
            <person name="Gundlach H."/>
            <person name="Zhou S."/>
            <person name="Mudge J."/>
            <person name="Bharti A.K."/>
            <person name="Murray J.D."/>
            <person name="Naoumkina M.A."/>
            <person name="Rosen B."/>
            <person name="Silverstein K.A."/>
            <person name="Tang H."/>
            <person name="Rombauts S."/>
            <person name="Zhao P.X."/>
            <person name="Zhou P."/>
            <person name="Barbe V."/>
            <person name="Bardou P."/>
            <person name="Bechner M."/>
            <person name="Bellec A."/>
            <person name="Berger A."/>
            <person name="Berges H."/>
            <person name="Bidwell S."/>
            <person name="Bisseling T."/>
            <person name="Choisne N."/>
            <person name="Couloux A."/>
            <person name="Denny R."/>
            <person name="Deshpande S."/>
            <person name="Dai X."/>
            <person name="Doyle J.J."/>
            <person name="Dudez A.M."/>
            <person name="Farmer A.D."/>
            <person name="Fouteau S."/>
            <person name="Franken C."/>
            <person name="Gibelin C."/>
            <person name="Gish J."/>
            <person name="Goldstein S."/>
            <person name="Gonzalez A.J."/>
            <person name="Green P.J."/>
            <person name="Hallab A."/>
            <person name="Hartog M."/>
            <person name="Hua A."/>
            <person name="Humphray S.J."/>
            <person name="Jeong D.H."/>
            <person name="Jing Y."/>
            <person name="Jocker A."/>
            <person name="Kenton S.M."/>
            <person name="Kim D.J."/>
            <person name="Klee K."/>
            <person name="Lai H."/>
            <person name="Lang C."/>
            <person name="Lin S."/>
            <person name="Macmil S.L."/>
            <person name="Magdelenat G."/>
            <person name="Matthews L."/>
            <person name="McCorrison J."/>
            <person name="Monaghan E.L."/>
            <person name="Mun J.H."/>
            <person name="Najar F.Z."/>
            <person name="Nicholson C."/>
            <person name="Noirot C."/>
            <person name="O'Bleness M."/>
            <person name="Paule C.R."/>
            <person name="Poulain J."/>
            <person name="Prion F."/>
            <person name="Qin B."/>
            <person name="Qu C."/>
            <person name="Retzel E.F."/>
            <person name="Riddle C."/>
            <person name="Sallet E."/>
            <person name="Samain S."/>
            <person name="Samson N."/>
            <person name="Sanders I."/>
            <person name="Saurat O."/>
            <person name="Scarpelli C."/>
            <person name="Schiex T."/>
            <person name="Segurens B."/>
            <person name="Severin A.J."/>
            <person name="Sherrier D.J."/>
            <person name="Shi R."/>
            <person name="Sims S."/>
            <person name="Singer S.R."/>
            <person name="Sinharoy S."/>
            <person name="Sterck L."/>
            <person name="Viollet A."/>
            <person name="Wang B.B."/>
            <person name="Wang K."/>
            <person name="Wang M."/>
            <person name="Wang X."/>
            <person name="Warfsmann J."/>
            <person name="Weissenbach J."/>
            <person name="White D.D."/>
            <person name="White J.D."/>
            <person name="Wiley G.B."/>
            <person name="Wincker P."/>
            <person name="Xing Y."/>
            <person name="Yang L."/>
            <person name="Yao Z."/>
            <person name="Ying F."/>
            <person name="Zhai J."/>
            <person name="Zhou L."/>
            <person name="Zuber A."/>
            <person name="Denarie J."/>
            <person name="Dixon R.A."/>
            <person name="May G.D."/>
            <person name="Schwartz D.C."/>
            <person name="Rogers J."/>
            <person name="Quetier F."/>
            <person name="Town C.D."/>
            <person name="Roe B.A."/>
        </authorList>
    </citation>
    <scope>NUCLEOTIDE SEQUENCE [LARGE SCALE GENOMIC DNA]</scope>
    <source>
        <strain evidence="14">A17</strain>
        <strain evidence="16 17">cv. Jemalong A17</strain>
    </source>
</reference>
<keyword evidence="6" id="KW-0460">Magnesium</keyword>
<dbReference type="EC" id="4.3.1.18" evidence="9"/>
<dbReference type="AlphaFoldDB" id="A0A072U305"/>
<reference evidence="15" key="4">
    <citation type="journal article" date="2018" name="Nat. Plants">
        <title>Whole-genome landscape of Medicago truncatula symbiotic genes.</title>
        <authorList>
            <person name="Pecrix Y."/>
            <person name="Gamas P."/>
            <person name="Carrere S."/>
        </authorList>
    </citation>
    <scope>NUCLEOTIDE SEQUENCE</scope>
    <source>
        <tissue evidence="15">Leaves</tissue>
    </source>
</reference>
<accession>A0A072U305</accession>
<evidence type="ECO:0000259" key="13">
    <source>
        <dbReference type="Pfam" id="PF00291"/>
    </source>
</evidence>
<dbReference type="GO" id="GO:0030170">
    <property type="term" value="F:pyridoxal phosphate binding"/>
    <property type="evidence" value="ECO:0000318"/>
    <property type="project" value="GO_Central"/>
</dbReference>
<evidence type="ECO:0000256" key="8">
    <source>
        <dbReference type="ARBA" id="ARBA00023239"/>
    </source>
</evidence>
<dbReference type="Gramene" id="rna43351">
    <property type="protein sequence ID" value="RHN48612.1"/>
    <property type="gene ID" value="gene43351"/>
</dbReference>
<evidence type="ECO:0000256" key="12">
    <source>
        <dbReference type="ARBA" id="ARBA00081761"/>
    </source>
</evidence>
<reference evidence="14 17" key="2">
    <citation type="journal article" date="2014" name="BMC Genomics">
        <title>An improved genome release (version Mt4.0) for the model legume Medicago truncatula.</title>
        <authorList>
            <person name="Tang H."/>
            <person name="Krishnakumar V."/>
            <person name="Bidwell S."/>
            <person name="Rosen B."/>
            <person name="Chan A."/>
            <person name="Zhou S."/>
            <person name="Gentzbittel L."/>
            <person name="Childs K.L."/>
            <person name="Yandell M."/>
            <person name="Gundlach H."/>
            <person name="Mayer K.F."/>
            <person name="Schwartz D.C."/>
            <person name="Town C.D."/>
        </authorList>
    </citation>
    <scope>GENOME REANNOTATION</scope>
    <source>
        <strain evidence="14">A17</strain>
        <strain evidence="16 17">cv. Jemalong A17</strain>
    </source>
</reference>
<comment type="cofactor">
    <cofactor evidence="3">
        <name>Mn(2+)</name>
        <dbReference type="ChEBI" id="CHEBI:29035"/>
    </cofactor>
</comment>
<dbReference type="GO" id="GO:0006563">
    <property type="term" value="P:L-serine metabolic process"/>
    <property type="evidence" value="ECO:0007669"/>
    <property type="project" value="UniProtKB-ARBA"/>
</dbReference>
<keyword evidence="15" id="KW-0413">Isomerase</keyword>
<dbReference type="EC" id="5.1.1.18" evidence="10"/>